<feature type="binding site" evidence="7">
    <location>
        <position position="343"/>
    </location>
    <ligand>
        <name>phosphoenolpyruvate</name>
        <dbReference type="ChEBI" id="CHEBI:58702"/>
    </ligand>
</feature>
<evidence type="ECO:0000313" key="9">
    <source>
        <dbReference type="EMBL" id="HIQ30149.1"/>
    </source>
</evidence>
<evidence type="ECO:0000256" key="1">
    <source>
        <dbReference type="ARBA" id="ARBA00004811"/>
    </source>
</evidence>
<feature type="binding site" evidence="7">
    <location>
        <position position="170"/>
    </location>
    <ligand>
        <name>3-phosphoshikimate</name>
        <dbReference type="ChEBI" id="CHEBI:145989"/>
    </ligand>
</feature>
<keyword evidence="7" id="KW-0963">Cytoplasm</keyword>
<dbReference type="NCBIfam" id="TIGR01356">
    <property type="entry name" value="aroA"/>
    <property type="match status" value="1"/>
</dbReference>
<dbReference type="GO" id="GO:0008652">
    <property type="term" value="P:amino acid biosynthetic process"/>
    <property type="evidence" value="ECO:0007669"/>
    <property type="project" value="UniProtKB-KW"/>
</dbReference>
<dbReference type="InterPro" id="IPR001986">
    <property type="entry name" value="Enolpyruvate_Tfrase_dom"/>
</dbReference>
<comment type="pathway">
    <text evidence="1">Metabolic intermediate biosynthesis; chorismate biosynthesis; chorismate from D-erythrose 4-phosphate and phosphoenolpyruvate: step 6/7.</text>
</comment>
<evidence type="ECO:0000256" key="3">
    <source>
        <dbReference type="ARBA" id="ARBA00022605"/>
    </source>
</evidence>
<evidence type="ECO:0000256" key="6">
    <source>
        <dbReference type="ARBA" id="ARBA00044633"/>
    </source>
</evidence>
<comment type="subunit">
    <text evidence="7">Monomer.</text>
</comment>
<dbReference type="GO" id="GO:0003866">
    <property type="term" value="F:3-phosphoshikimate 1-carboxyvinyltransferase activity"/>
    <property type="evidence" value="ECO:0007669"/>
    <property type="project" value="UniProtKB-UniRule"/>
</dbReference>
<dbReference type="InterPro" id="IPR006264">
    <property type="entry name" value="EPSP_synthase"/>
</dbReference>
<dbReference type="EC" id="2.5.1.19" evidence="7"/>
<evidence type="ECO:0000256" key="7">
    <source>
        <dbReference type="HAMAP-Rule" id="MF_00210"/>
    </source>
</evidence>
<dbReference type="Proteomes" id="UP000608579">
    <property type="component" value="Unassembled WGS sequence"/>
</dbReference>
<comment type="caution">
    <text evidence="7">Lacks conserved residue(s) required for the propagation of feature annotation.</text>
</comment>
<feature type="binding site" evidence="7">
    <location>
        <position position="386"/>
    </location>
    <ligand>
        <name>phosphoenolpyruvate</name>
        <dbReference type="ChEBI" id="CHEBI:58702"/>
    </ligand>
</feature>
<name>A0A833EAD0_CALS0</name>
<evidence type="ECO:0000256" key="4">
    <source>
        <dbReference type="ARBA" id="ARBA00022679"/>
    </source>
</evidence>
<proteinExistence type="inferred from homology"/>
<feature type="binding site" evidence="7">
    <location>
        <position position="21"/>
    </location>
    <ligand>
        <name>3-phosphoshikimate</name>
        <dbReference type="ChEBI" id="CHEBI:145989"/>
    </ligand>
</feature>
<dbReference type="AlphaFoldDB" id="A0A833EAD0"/>
<dbReference type="GO" id="GO:0005737">
    <property type="term" value="C:cytoplasm"/>
    <property type="evidence" value="ECO:0007669"/>
    <property type="project" value="UniProtKB-SubCell"/>
</dbReference>
<accession>A0A833EAD0</accession>
<dbReference type="Pfam" id="PF00275">
    <property type="entry name" value="EPSP_synthase"/>
    <property type="match status" value="1"/>
</dbReference>
<dbReference type="Gene3D" id="3.65.10.10">
    <property type="entry name" value="Enolpyruvate transferase domain"/>
    <property type="match status" value="2"/>
</dbReference>
<dbReference type="InterPro" id="IPR036968">
    <property type="entry name" value="Enolpyruvate_Tfrase_sf"/>
</dbReference>
<gene>
    <name evidence="7 9" type="primary">aroA</name>
    <name evidence="9" type="ORF">EYH45_06260</name>
</gene>
<comment type="function">
    <text evidence="7">Catalyzes the transfer of the enolpyruvyl moiety of phosphoenolpyruvate (PEP) to the 5-hydroxyl of shikimate-3-phosphate (S3P) to produce enolpyruvyl shikimate-3-phosphate and inorganic phosphate.</text>
</comment>
<feature type="binding site" evidence="7">
    <location>
        <position position="170"/>
    </location>
    <ligand>
        <name>phosphoenolpyruvate</name>
        <dbReference type="ChEBI" id="CHEBI:58702"/>
    </ligand>
</feature>
<comment type="caution">
    <text evidence="9">The sequence shown here is derived from an EMBL/GenBank/DDBJ whole genome shotgun (WGS) entry which is preliminary data.</text>
</comment>
<dbReference type="EMBL" id="DQVM01000117">
    <property type="protein sequence ID" value="HIQ30149.1"/>
    <property type="molecule type" value="Genomic_DNA"/>
</dbReference>
<feature type="binding site" evidence="7">
    <location>
        <position position="339"/>
    </location>
    <ligand>
        <name>3-phosphoshikimate</name>
        <dbReference type="ChEBI" id="CHEBI:145989"/>
    </ligand>
</feature>
<feature type="binding site" evidence="7">
    <location>
        <position position="196"/>
    </location>
    <ligand>
        <name>3-phosphoshikimate</name>
        <dbReference type="ChEBI" id="CHEBI:145989"/>
    </ligand>
</feature>
<dbReference type="UniPathway" id="UPA00053">
    <property type="reaction ID" value="UER00089"/>
</dbReference>
<dbReference type="GO" id="GO:0009423">
    <property type="term" value="P:chorismate biosynthetic process"/>
    <property type="evidence" value="ECO:0007669"/>
    <property type="project" value="UniProtKB-UniRule"/>
</dbReference>
<feature type="binding site" evidence="7">
    <location>
        <position position="169"/>
    </location>
    <ligand>
        <name>3-phosphoshikimate</name>
        <dbReference type="ChEBI" id="CHEBI:145989"/>
    </ligand>
</feature>
<feature type="binding site" evidence="7">
    <location>
        <position position="122"/>
    </location>
    <ligand>
        <name>phosphoenolpyruvate</name>
        <dbReference type="ChEBI" id="CHEBI:58702"/>
    </ligand>
</feature>
<feature type="binding site" evidence="7">
    <location>
        <position position="93"/>
    </location>
    <ligand>
        <name>phosphoenolpyruvate</name>
        <dbReference type="ChEBI" id="CHEBI:58702"/>
    </ligand>
</feature>
<evidence type="ECO:0000259" key="8">
    <source>
        <dbReference type="Pfam" id="PF00275"/>
    </source>
</evidence>
<dbReference type="InterPro" id="IPR013792">
    <property type="entry name" value="RNA3'P_cycl/enolpyr_Trfase_a/b"/>
</dbReference>
<dbReference type="PROSITE" id="PS00104">
    <property type="entry name" value="EPSP_SYNTHASE_1"/>
    <property type="match status" value="1"/>
</dbReference>
<dbReference type="PIRSF" id="PIRSF000505">
    <property type="entry name" value="EPSPS"/>
    <property type="match status" value="1"/>
</dbReference>
<evidence type="ECO:0000313" key="10">
    <source>
        <dbReference type="Proteomes" id="UP000608579"/>
    </source>
</evidence>
<dbReference type="HAMAP" id="MF_00210">
    <property type="entry name" value="EPSP_synth"/>
    <property type="match status" value="1"/>
</dbReference>
<organism evidence="9 10">
    <name type="scientific">Caldiarchaeum subterraneum</name>
    <dbReference type="NCBI Taxonomy" id="311458"/>
    <lineage>
        <taxon>Archaea</taxon>
        <taxon>Nitrososphaerota</taxon>
        <taxon>Candidatus Caldarchaeales</taxon>
        <taxon>Candidatus Caldarchaeaceae</taxon>
        <taxon>Candidatus Caldarchaeum</taxon>
    </lineage>
</organism>
<feature type="binding site" evidence="7">
    <location>
        <position position="26"/>
    </location>
    <ligand>
        <name>3-phosphoshikimate</name>
        <dbReference type="ChEBI" id="CHEBI:145989"/>
    </ligand>
</feature>
<feature type="binding site" evidence="7">
    <location>
        <position position="312"/>
    </location>
    <ligand>
        <name>3-phosphoshikimate</name>
        <dbReference type="ChEBI" id="CHEBI:145989"/>
    </ligand>
</feature>
<feature type="binding site" evidence="7">
    <location>
        <position position="21"/>
    </location>
    <ligand>
        <name>phosphoenolpyruvate</name>
        <dbReference type="ChEBI" id="CHEBI:58702"/>
    </ligand>
</feature>
<keyword evidence="5 7" id="KW-0057">Aromatic amino acid biosynthesis</keyword>
<comment type="catalytic activity">
    <reaction evidence="6">
        <text>3-phosphoshikimate + phosphoenolpyruvate = 5-O-(1-carboxyvinyl)-3-phosphoshikimate + phosphate</text>
        <dbReference type="Rhea" id="RHEA:21256"/>
        <dbReference type="ChEBI" id="CHEBI:43474"/>
        <dbReference type="ChEBI" id="CHEBI:57701"/>
        <dbReference type="ChEBI" id="CHEBI:58702"/>
        <dbReference type="ChEBI" id="CHEBI:145989"/>
        <dbReference type="EC" id="2.5.1.19"/>
    </reaction>
    <physiologicalReaction direction="left-to-right" evidence="6">
        <dbReference type="Rhea" id="RHEA:21257"/>
    </physiologicalReaction>
</comment>
<dbReference type="InterPro" id="IPR023193">
    <property type="entry name" value="EPSP_synthase_CS"/>
</dbReference>
<feature type="active site" description="Proton acceptor" evidence="7">
    <location>
        <position position="312"/>
    </location>
</feature>
<sequence>MALIRVSPSVVRGLVEAPPSKSYTHRALALATVASDVTELENPLIADDTIASVNASRRLGCSVDVENGGRGIIVKPPNPLRCPDDVIDVGNSGTTLRLYTSLSSLTEAGYAVLTGDTSIRRRPMEPLLRALRGLGIEAWSTRLNGFAPIVVKGGGIRGRDTAVDGSVSSQFISSLLIACQKAENPITINVTGEVVSRTYIDATIEVIRLFGGRVEKTPDYRLYEITPSELKLRRFKTPGDFSSASFLVAAAYLTGGEVEIRNLTTALPQADAAILEIAEAMGARVTRLAEGFRVKGMERRGGFTFSLRDSPDLVPVVAVMAALTPGEVKISDVAHARYKESDRIGNVAHELEKLGVYAKAVDDGIIIHGCEELEGGVTVETYRDHRIAMAFTVLGLACRKGVTVKEIESAKVSYPGFVDDLKKLGADVEVF</sequence>
<dbReference type="CDD" id="cd01556">
    <property type="entry name" value="EPSP_synthase"/>
    <property type="match status" value="1"/>
</dbReference>
<feature type="binding site" evidence="7">
    <location>
        <position position="22"/>
    </location>
    <ligand>
        <name>3-phosphoshikimate</name>
        <dbReference type="ChEBI" id="CHEBI:145989"/>
    </ligand>
</feature>
<evidence type="ECO:0000256" key="5">
    <source>
        <dbReference type="ARBA" id="ARBA00023141"/>
    </source>
</evidence>
<dbReference type="PANTHER" id="PTHR21090">
    <property type="entry name" value="AROM/DEHYDROQUINATE SYNTHASE"/>
    <property type="match status" value="1"/>
</dbReference>
<feature type="domain" description="Enolpyruvate transferase" evidence="8">
    <location>
        <begin position="9"/>
        <end position="421"/>
    </location>
</feature>
<evidence type="ECO:0000256" key="2">
    <source>
        <dbReference type="ARBA" id="ARBA00009948"/>
    </source>
</evidence>
<reference evidence="9" key="1">
    <citation type="journal article" date="2020" name="ISME J.">
        <title>Gammaproteobacteria mediating utilization of methyl-, sulfur- and petroleum organic compounds in deep ocean hydrothermal plumes.</title>
        <authorList>
            <person name="Zhou Z."/>
            <person name="Liu Y."/>
            <person name="Pan J."/>
            <person name="Cron B.R."/>
            <person name="Toner B.M."/>
            <person name="Anantharaman K."/>
            <person name="Breier J.A."/>
            <person name="Dick G.J."/>
            <person name="Li M."/>
        </authorList>
    </citation>
    <scope>NUCLEOTIDE SEQUENCE</scope>
    <source>
        <strain evidence="9">SZUA-1515</strain>
    </source>
</reference>
<feature type="binding site" evidence="7">
    <location>
        <position position="168"/>
    </location>
    <ligand>
        <name>3-phosphoshikimate</name>
        <dbReference type="ChEBI" id="CHEBI:145989"/>
    </ligand>
</feature>
<keyword evidence="4 7" id="KW-0808">Transferase</keyword>
<comment type="subcellular location">
    <subcellularLocation>
        <location evidence="7">Cytoplasm</location>
    </subcellularLocation>
</comment>
<dbReference type="PANTHER" id="PTHR21090:SF5">
    <property type="entry name" value="PENTAFUNCTIONAL AROM POLYPEPTIDE"/>
    <property type="match status" value="1"/>
</dbReference>
<keyword evidence="3 7" id="KW-0028">Amino-acid biosynthesis</keyword>
<dbReference type="SUPFAM" id="SSF55205">
    <property type="entry name" value="EPT/RTPC-like"/>
    <property type="match status" value="1"/>
</dbReference>
<dbReference type="GO" id="GO:0009073">
    <property type="term" value="P:aromatic amino acid family biosynthetic process"/>
    <property type="evidence" value="ECO:0007669"/>
    <property type="project" value="UniProtKB-KW"/>
</dbReference>
<comment type="similarity">
    <text evidence="2 7">Belongs to the EPSP synthase family.</text>
</comment>
<protein>
    <recommendedName>
        <fullName evidence="7">3-phosphoshikimate 1-carboxyvinyltransferase</fullName>
        <ecNumber evidence="7">2.5.1.19</ecNumber>
    </recommendedName>
    <alternativeName>
        <fullName evidence="7">5-enolpyruvylshikimate-3-phosphate synthase</fullName>
        <shortName evidence="7">EPSP synthase</shortName>
        <shortName evidence="7">EPSPS</shortName>
    </alternativeName>
</protein>